<sequence length="442" mass="47129">MSKEGNVTLTNRRLVAVFTAAALAVGVAGCAGSGQGASGPLDPAAKVTLTWWTGQASDAEKTLEGLAADFHKLHPNVTINISAGASTTDDLLQKLSAGFASNQYPDVSYAYGSWASELASSGRTLDISQQISDPAVRWSELPPAGRATAAASGKVIGFPAIVDNLTLLYNKTVFDKAHVAYPTNSWTWDDFRRAAKQLANPATTTYGFGYPVDGSEDTTWHLWPLLWQLGGNVISADGRKSAFDSPAGVRALDFLRSMAVDDKSVYLDQTSEKYGPLFASGRIGMIISGPWMLHDLSQAGTKYGVTYLPAFNGVHTTVAGPDLWVLLNHQDASRAYWSYQLTKWLTDPTQDARWNLAQENLPLRASEQSSAAYQELRKNYPGIDVMVANFANATKPRPTVTGYVGLSQAVGTAISQVMQGASTPKNALAAAATKADQALAGD</sequence>
<name>A0ABN2G6U1_9ACTN</name>
<keyword evidence="2" id="KW-0813">Transport</keyword>
<comment type="caution">
    <text evidence="5">The sequence shown here is derived from an EMBL/GenBank/DDBJ whole genome shotgun (WGS) entry which is preliminary data.</text>
</comment>
<dbReference type="InterPro" id="IPR006059">
    <property type="entry name" value="SBP"/>
</dbReference>
<dbReference type="PROSITE" id="PS51257">
    <property type="entry name" value="PROKAR_LIPOPROTEIN"/>
    <property type="match status" value="1"/>
</dbReference>
<comment type="similarity">
    <text evidence="1">Belongs to the bacterial solute-binding protein 1 family.</text>
</comment>
<dbReference type="PANTHER" id="PTHR30061">
    <property type="entry name" value="MALTOSE-BINDING PERIPLASMIC PROTEIN"/>
    <property type="match status" value="1"/>
</dbReference>
<feature type="signal peptide" evidence="4">
    <location>
        <begin position="1"/>
        <end position="24"/>
    </location>
</feature>
<dbReference type="Gene3D" id="3.40.190.10">
    <property type="entry name" value="Periplasmic binding protein-like II"/>
    <property type="match status" value="1"/>
</dbReference>
<dbReference type="CDD" id="cd14748">
    <property type="entry name" value="PBP2_UgpB"/>
    <property type="match status" value="1"/>
</dbReference>
<keyword evidence="3 4" id="KW-0732">Signal</keyword>
<gene>
    <name evidence="5" type="ORF">GCM10009765_14430</name>
</gene>
<evidence type="ECO:0000256" key="4">
    <source>
        <dbReference type="SAM" id="SignalP"/>
    </source>
</evidence>
<feature type="chain" id="PRO_5046615645" evidence="4">
    <location>
        <begin position="25"/>
        <end position="442"/>
    </location>
</feature>
<dbReference type="Pfam" id="PF13416">
    <property type="entry name" value="SBP_bac_8"/>
    <property type="match status" value="1"/>
</dbReference>
<evidence type="ECO:0000256" key="1">
    <source>
        <dbReference type="ARBA" id="ARBA00008520"/>
    </source>
</evidence>
<accession>A0ABN2G6U1</accession>
<reference evidence="5 6" key="1">
    <citation type="journal article" date="2019" name="Int. J. Syst. Evol. Microbiol.">
        <title>The Global Catalogue of Microorganisms (GCM) 10K type strain sequencing project: providing services to taxonomists for standard genome sequencing and annotation.</title>
        <authorList>
            <consortium name="The Broad Institute Genomics Platform"/>
            <consortium name="The Broad Institute Genome Sequencing Center for Infectious Disease"/>
            <person name="Wu L."/>
            <person name="Ma J."/>
        </authorList>
    </citation>
    <scope>NUCLEOTIDE SEQUENCE [LARGE SCALE GENOMIC DNA]</scope>
    <source>
        <strain evidence="5 6">JCM 14718</strain>
    </source>
</reference>
<protein>
    <submittedName>
        <fullName evidence="5">ABC transporter substrate-binding protein</fullName>
    </submittedName>
</protein>
<keyword evidence="6" id="KW-1185">Reference proteome</keyword>
<dbReference type="SUPFAM" id="SSF53850">
    <property type="entry name" value="Periplasmic binding protein-like II"/>
    <property type="match status" value="1"/>
</dbReference>
<dbReference type="Proteomes" id="UP001500618">
    <property type="component" value="Unassembled WGS sequence"/>
</dbReference>
<evidence type="ECO:0000256" key="2">
    <source>
        <dbReference type="ARBA" id="ARBA00022448"/>
    </source>
</evidence>
<proteinExistence type="inferred from homology"/>
<dbReference type="EMBL" id="BAAANY010000005">
    <property type="protein sequence ID" value="GAA1666023.1"/>
    <property type="molecule type" value="Genomic_DNA"/>
</dbReference>
<evidence type="ECO:0000313" key="5">
    <source>
        <dbReference type="EMBL" id="GAA1666023.1"/>
    </source>
</evidence>
<evidence type="ECO:0000256" key="3">
    <source>
        <dbReference type="ARBA" id="ARBA00022729"/>
    </source>
</evidence>
<evidence type="ECO:0000313" key="6">
    <source>
        <dbReference type="Proteomes" id="UP001500618"/>
    </source>
</evidence>
<dbReference type="PANTHER" id="PTHR30061:SF50">
    <property type="entry name" value="MALTOSE_MALTODEXTRIN-BINDING PERIPLASMIC PROTEIN"/>
    <property type="match status" value="1"/>
</dbReference>
<organism evidence="5 6">
    <name type="scientific">Fodinicola feengrottensis</name>
    <dbReference type="NCBI Taxonomy" id="435914"/>
    <lineage>
        <taxon>Bacteria</taxon>
        <taxon>Bacillati</taxon>
        <taxon>Actinomycetota</taxon>
        <taxon>Actinomycetes</taxon>
        <taxon>Mycobacteriales</taxon>
        <taxon>Fodinicola</taxon>
    </lineage>
</organism>